<dbReference type="RefSeq" id="WP_125004763.1">
    <property type="nucleotide sequence ID" value="NZ_BHYK01000029.1"/>
</dbReference>
<reference evidence="1 2" key="1">
    <citation type="submission" date="2018-11" db="EMBL/GenBank/DDBJ databases">
        <title>Genome sequencing and assembly of Clostridium tagluense strain A121.</title>
        <authorList>
            <person name="Murakami T."/>
            <person name="Segawa T."/>
            <person name="Shcherbakova V.A."/>
            <person name="Mori H."/>
            <person name="Yoshimura Y."/>
        </authorList>
    </citation>
    <scope>NUCLEOTIDE SEQUENCE [LARGE SCALE GENOMIC DNA]</scope>
    <source>
        <strain evidence="1 2">A121</strain>
    </source>
</reference>
<dbReference type="AlphaFoldDB" id="A0A401URZ1"/>
<gene>
    <name evidence="1" type="ORF">Ctaglu_38610</name>
</gene>
<protein>
    <submittedName>
        <fullName evidence="1">Uncharacterized protein</fullName>
    </submittedName>
</protein>
<sequence length="129" mass="14965">MDKDDLVRKAYEISDRYNVILKGNIKISRDVNCILFAHYCKSNVFYKDFFRVSKDIFNVNRVANKNLKEIKKIVKSAGYKKVWTKGIFSLYGDLRPLAAEAGFGKWGDKGIIENEEYGTDFLITAIFYK</sequence>
<dbReference type="Proteomes" id="UP000287872">
    <property type="component" value="Unassembled WGS sequence"/>
</dbReference>
<name>A0A401URZ1_9CLOT</name>
<dbReference type="EMBL" id="BHYK01000029">
    <property type="protein sequence ID" value="GCD12238.1"/>
    <property type="molecule type" value="Genomic_DNA"/>
</dbReference>
<evidence type="ECO:0000313" key="1">
    <source>
        <dbReference type="EMBL" id="GCD12238.1"/>
    </source>
</evidence>
<accession>A0A401URZ1</accession>
<dbReference type="OrthoDB" id="1795896at2"/>
<organism evidence="1 2">
    <name type="scientific">Clostridium tagluense</name>
    <dbReference type="NCBI Taxonomy" id="360422"/>
    <lineage>
        <taxon>Bacteria</taxon>
        <taxon>Bacillati</taxon>
        <taxon>Bacillota</taxon>
        <taxon>Clostridia</taxon>
        <taxon>Eubacteriales</taxon>
        <taxon>Clostridiaceae</taxon>
        <taxon>Clostridium</taxon>
    </lineage>
</organism>
<proteinExistence type="predicted"/>
<comment type="caution">
    <text evidence="1">The sequence shown here is derived from an EMBL/GenBank/DDBJ whole genome shotgun (WGS) entry which is preliminary data.</text>
</comment>
<evidence type="ECO:0000313" key="2">
    <source>
        <dbReference type="Proteomes" id="UP000287872"/>
    </source>
</evidence>
<keyword evidence="2" id="KW-1185">Reference proteome</keyword>